<gene>
    <name evidence="2" type="ORF">E0F98_13420</name>
</gene>
<evidence type="ECO:0000313" key="3">
    <source>
        <dbReference type="Proteomes" id="UP000294597"/>
    </source>
</evidence>
<sequence>MKQLLLTNWHSMRWIRLVIGLFLIQQAVQYQEWLFGFMAAFFLFQSIFNTGCSLNGCAVPPLKKNKNEQ</sequence>
<reference evidence="2 3" key="1">
    <citation type="submission" date="2019-03" db="EMBL/GenBank/DDBJ databases">
        <title>Flavobacterium TSA-D2 sp. nov., isolated from arctic soil.</title>
        <authorList>
            <person name="Chaudhary D.K."/>
        </authorList>
    </citation>
    <scope>NUCLEOTIDE SEQUENCE [LARGE SCALE GENOMIC DNA]</scope>
    <source>
        <strain evidence="2 3">TSA-D2</strain>
    </source>
</reference>
<dbReference type="Proteomes" id="UP000294597">
    <property type="component" value="Unassembled WGS sequence"/>
</dbReference>
<evidence type="ECO:0000256" key="1">
    <source>
        <dbReference type="SAM" id="Phobius"/>
    </source>
</evidence>
<name>A0A4R5CT71_9FLAO</name>
<organism evidence="2 3">
    <name type="scientific">Flavobacterium hiemivividum</name>
    <dbReference type="NCBI Taxonomy" id="2541734"/>
    <lineage>
        <taxon>Bacteria</taxon>
        <taxon>Pseudomonadati</taxon>
        <taxon>Bacteroidota</taxon>
        <taxon>Flavobacteriia</taxon>
        <taxon>Flavobacteriales</taxon>
        <taxon>Flavobacteriaceae</taxon>
        <taxon>Flavobacterium</taxon>
    </lineage>
</organism>
<keyword evidence="1" id="KW-0472">Membrane</keyword>
<dbReference type="RefSeq" id="WP_132112325.1">
    <property type="nucleotide sequence ID" value="NZ_SMFO01000012.1"/>
</dbReference>
<evidence type="ECO:0008006" key="4">
    <source>
        <dbReference type="Google" id="ProtNLM"/>
    </source>
</evidence>
<keyword evidence="3" id="KW-1185">Reference proteome</keyword>
<proteinExistence type="predicted"/>
<keyword evidence="1" id="KW-1133">Transmembrane helix</keyword>
<accession>A0A4R5CT71</accession>
<comment type="caution">
    <text evidence="2">The sequence shown here is derived from an EMBL/GenBank/DDBJ whole genome shotgun (WGS) entry which is preliminary data.</text>
</comment>
<keyword evidence="1" id="KW-0812">Transmembrane</keyword>
<dbReference type="AlphaFoldDB" id="A0A4R5CT71"/>
<dbReference type="EMBL" id="SMFO01000012">
    <property type="protein sequence ID" value="TDE02111.1"/>
    <property type="molecule type" value="Genomic_DNA"/>
</dbReference>
<protein>
    <recommendedName>
        <fullName evidence="4">DUF2892 domain-containing protein</fullName>
    </recommendedName>
</protein>
<feature type="transmembrane region" description="Helical" evidence="1">
    <location>
        <begin position="39"/>
        <end position="59"/>
    </location>
</feature>
<evidence type="ECO:0000313" key="2">
    <source>
        <dbReference type="EMBL" id="TDE02111.1"/>
    </source>
</evidence>